<name>A0A7R8VR04_TIMDO</name>
<organism evidence="1">
    <name type="scientific">Timema douglasi</name>
    <name type="common">Walking stick</name>
    <dbReference type="NCBI Taxonomy" id="61478"/>
    <lineage>
        <taxon>Eukaryota</taxon>
        <taxon>Metazoa</taxon>
        <taxon>Ecdysozoa</taxon>
        <taxon>Arthropoda</taxon>
        <taxon>Hexapoda</taxon>
        <taxon>Insecta</taxon>
        <taxon>Pterygota</taxon>
        <taxon>Neoptera</taxon>
        <taxon>Polyneoptera</taxon>
        <taxon>Phasmatodea</taxon>
        <taxon>Timematodea</taxon>
        <taxon>Timematoidea</taxon>
        <taxon>Timematidae</taxon>
        <taxon>Timema</taxon>
    </lineage>
</organism>
<protein>
    <submittedName>
        <fullName evidence="1">Uncharacterized protein</fullName>
    </submittedName>
</protein>
<gene>
    <name evidence="1" type="ORF">TDIB3V08_LOCUS8590</name>
</gene>
<accession>A0A7R8VR04</accession>
<dbReference type="AlphaFoldDB" id="A0A7R8VR04"/>
<evidence type="ECO:0000313" key="1">
    <source>
        <dbReference type="EMBL" id="CAD7202408.1"/>
    </source>
</evidence>
<dbReference type="EMBL" id="OA569340">
    <property type="protein sequence ID" value="CAD7202408.1"/>
    <property type="molecule type" value="Genomic_DNA"/>
</dbReference>
<reference evidence="1" key="1">
    <citation type="submission" date="2020-11" db="EMBL/GenBank/DDBJ databases">
        <authorList>
            <person name="Tran Van P."/>
        </authorList>
    </citation>
    <scope>NUCLEOTIDE SEQUENCE</scope>
</reference>
<sequence>MVRNTGIFSHSLQPHFNPVQRRAEAYIGQFHNMTYTKLHTELKDGWWGDIPASEQAYRTFPITGSSIRAQMDREIPAGLLNWFTYTPKCSPGDRDLDPDNWAKPSEPRQLGAANWAPKLSWRSVVLEPSCPSTQLSWHPFRAHPVGRVWLAAPGWQRPVVLDRLP</sequence>
<proteinExistence type="predicted"/>